<gene>
    <name evidence="6" type="ORF">OS493_034526</name>
</gene>
<dbReference type="PANTHER" id="PTHR46182">
    <property type="entry name" value="FI19480P1"/>
    <property type="match status" value="1"/>
</dbReference>
<feature type="compositionally biased region" description="Basic and acidic residues" evidence="4">
    <location>
        <begin position="201"/>
        <end position="233"/>
    </location>
</feature>
<organism evidence="6 7">
    <name type="scientific">Desmophyllum pertusum</name>
    <dbReference type="NCBI Taxonomy" id="174260"/>
    <lineage>
        <taxon>Eukaryota</taxon>
        <taxon>Metazoa</taxon>
        <taxon>Cnidaria</taxon>
        <taxon>Anthozoa</taxon>
        <taxon>Hexacorallia</taxon>
        <taxon>Scleractinia</taxon>
        <taxon>Caryophylliina</taxon>
        <taxon>Caryophylliidae</taxon>
        <taxon>Desmophyllum</taxon>
    </lineage>
</organism>
<evidence type="ECO:0000256" key="2">
    <source>
        <dbReference type="ARBA" id="ARBA00023136"/>
    </source>
</evidence>
<comment type="subcellular location">
    <subcellularLocation>
        <location evidence="1">Membrane</location>
    </subcellularLocation>
</comment>
<dbReference type="InterPro" id="IPR029865">
    <property type="entry name" value="KIAA0319-like"/>
</dbReference>
<feature type="compositionally biased region" description="Basic and acidic residues" evidence="4">
    <location>
        <begin position="164"/>
        <end position="182"/>
    </location>
</feature>
<dbReference type="OrthoDB" id="536372at2759"/>
<evidence type="ECO:0000256" key="1">
    <source>
        <dbReference type="ARBA" id="ARBA00004370"/>
    </source>
</evidence>
<keyword evidence="2" id="KW-0472">Membrane</keyword>
<dbReference type="GO" id="GO:0016020">
    <property type="term" value="C:membrane"/>
    <property type="evidence" value="ECO:0007669"/>
    <property type="project" value="UniProtKB-SubCell"/>
</dbReference>
<evidence type="ECO:0000256" key="4">
    <source>
        <dbReference type="SAM" id="MobiDB-lite"/>
    </source>
</evidence>
<evidence type="ECO:0000259" key="5">
    <source>
        <dbReference type="Pfam" id="PF23597"/>
    </source>
</evidence>
<dbReference type="GO" id="GO:0001764">
    <property type="term" value="P:neuron migration"/>
    <property type="evidence" value="ECO:0007669"/>
    <property type="project" value="TreeGrafter"/>
</dbReference>
<name>A0A9X0CJZ6_9CNID</name>
<dbReference type="AlphaFoldDB" id="A0A9X0CJZ6"/>
<evidence type="ECO:0000313" key="7">
    <source>
        <dbReference type="Proteomes" id="UP001163046"/>
    </source>
</evidence>
<dbReference type="InterPro" id="IPR013980">
    <property type="entry name" value="MANSC_dom"/>
</dbReference>
<evidence type="ECO:0000256" key="3">
    <source>
        <dbReference type="ARBA" id="ARBA00023180"/>
    </source>
</evidence>
<feature type="compositionally biased region" description="Polar residues" evidence="4">
    <location>
        <begin position="121"/>
        <end position="134"/>
    </location>
</feature>
<reference evidence="6" key="1">
    <citation type="submission" date="2023-01" db="EMBL/GenBank/DDBJ databases">
        <title>Genome assembly of the deep-sea coral Lophelia pertusa.</title>
        <authorList>
            <person name="Herrera S."/>
            <person name="Cordes E."/>
        </authorList>
    </citation>
    <scope>NUCLEOTIDE SEQUENCE</scope>
    <source>
        <strain evidence="6">USNM1676648</strain>
        <tissue evidence="6">Polyp</tissue>
    </source>
</reference>
<keyword evidence="7" id="KW-1185">Reference proteome</keyword>
<feature type="compositionally biased region" description="Polar residues" evidence="4">
    <location>
        <begin position="154"/>
        <end position="163"/>
    </location>
</feature>
<sequence length="611" mass="67319">MEDDDDMSPDEAGSSIGSSDDDEGSSSGYGSAELRGQSSYARQHVSDKDEEADENILPDKNEIGGSGIMNDEESKHVAEEKAAVSARRTKPRNLIKMVLEESNDAEQEEKLEHENDEDYSGQESGSSASFVQGSGETGAYHEGAHPAPKPRPKNTPQSSNSSLVKDKAQEKEPLLNETHLKQVGEVNDYPNKKSVTSKSIAKVEVKNNDSKSELHKDASLHEEEAKGEGHTKAKIEQTPPVRNAELHKTGVKKEPIKVSKVSHLAKKRLHNKYMTAHVTHPHVVKSHSRVVHKKPVIKAPPQQMCHSDKIFAGHSLKGGTRAGHFDTLGETASMHACLQRCCSKHTCDVALLIDGRCYGVACYSKDLCEAIPVPHPHFVFSQLGFITKGQKRGEIEKNQEFHCQYGNLTLRNNEDWSGELCGGVVRCKDGITTVKKCPGIPPKPDDCAKPRLLVKHQNGKCCQMKWKCKARHCVFNNRHIKHGYKLSDPLCTGVVSCYNGHLNMEYCPKIPDKPTDCARPKLKTINVPGKCCKKLWVCSDKSCAYDGLKLSHGEKLTDASCAVVMECKNGFLHNKQCPGPPPVPHTCINPSLKVKRVPGECCDMNWACEMS</sequence>
<feature type="domain" description="MANSC" evidence="5">
    <location>
        <begin position="303"/>
        <end position="374"/>
    </location>
</feature>
<comment type="caution">
    <text evidence="6">The sequence shown here is derived from an EMBL/GenBank/DDBJ whole genome shotgun (WGS) entry which is preliminary data.</text>
</comment>
<dbReference type="Proteomes" id="UP001163046">
    <property type="component" value="Unassembled WGS sequence"/>
</dbReference>
<dbReference type="PANTHER" id="PTHR46182:SF2">
    <property type="entry name" value="FI19480P1"/>
    <property type="match status" value="1"/>
</dbReference>
<dbReference type="EMBL" id="MU827350">
    <property type="protein sequence ID" value="KAJ7351920.1"/>
    <property type="molecule type" value="Genomic_DNA"/>
</dbReference>
<dbReference type="GO" id="GO:0031410">
    <property type="term" value="C:cytoplasmic vesicle"/>
    <property type="evidence" value="ECO:0007669"/>
    <property type="project" value="TreeGrafter"/>
</dbReference>
<evidence type="ECO:0000313" key="6">
    <source>
        <dbReference type="EMBL" id="KAJ7351920.1"/>
    </source>
</evidence>
<accession>A0A9X0CJZ6</accession>
<proteinExistence type="predicted"/>
<feature type="region of interest" description="Disordered" evidence="4">
    <location>
        <begin position="1"/>
        <end position="233"/>
    </location>
</feature>
<protein>
    <recommendedName>
        <fullName evidence="5">MANSC domain-containing protein</fullName>
    </recommendedName>
</protein>
<keyword evidence="3" id="KW-0325">Glycoprotein</keyword>
<feature type="compositionally biased region" description="Basic and acidic residues" evidence="4">
    <location>
        <begin position="72"/>
        <end position="82"/>
    </location>
</feature>
<dbReference type="Pfam" id="PF23597">
    <property type="entry name" value="KIAA0319_N"/>
    <property type="match status" value="1"/>
</dbReference>